<dbReference type="InterPro" id="IPR020449">
    <property type="entry name" value="Tscrpt_reg_AraC-type_HTH"/>
</dbReference>
<gene>
    <name evidence="7" type="ORF">SAMN05421736_13026</name>
</gene>
<dbReference type="PANTHER" id="PTHR43280">
    <property type="entry name" value="ARAC-FAMILY TRANSCRIPTIONAL REGULATOR"/>
    <property type="match status" value="1"/>
</dbReference>
<dbReference type="OrthoDB" id="9794370at2"/>
<dbReference type="Gene3D" id="1.10.10.60">
    <property type="entry name" value="Homeodomain-like"/>
    <property type="match status" value="2"/>
</dbReference>
<dbReference type="SMART" id="SM00448">
    <property type="entry name" value="REC"/>
    <property type="match status" value="1"/>
</dbReference>
<dbReference type="InterPro" id="IPR018062">
    <property type="entry name" value="HTH_AraC-typ_CS"/>
</dbReference>
<dbReference type="SUPFAM" id="SSF46689">
    <property type="entry name" value="Homeodomain-like"/>
    <property type="match status" value="2"/>
</dbReference>
<dbReference type="PRINTS" id="PR00032">
    <property type="entry name" value="HTHARAC"/>
</dbReference>
<dbReference type="InterPro" id="IPR001789">
    <property type="entry name" value="Sig_transdc_resp-reg_receiver"/>
</dbReference>
<dbReference type="Gene3D" id="3.40.50.2300">
    <property type="match status" value="1"/>
</dbReference>
<dbReference type="GO" id="GO:0000160">
    <property type="term" value="P:phosphorelay signal transduction system"/>
    <property type="evidence" value="ECO:0007669"/>
    <property type="project" value="InterPro"/>
</dbReference>
<evidence type="ECO:0000259" key="6">
    <source>
        <dbReference type="PROSITE" id="PS50110"/>
    </source>
</evidence>
<dbReference type="GO" id="GO:0003700">
    <property type="term" value="F:DNA-binding transcription factor activity"/>
    <property type="evidence" value="ECO:0007669"/>
    <property type="project" value="InterPro"/>
</dbReference>
<dbReference type="PROSITE" id="PS00041">
    <property type="entry name" value="HTH_ARAC_FAMILY_1"/>
    <property type="match status" value="1"/>
</dbReference>
<feature type="domain" description="Response regulatory" evidence="6">
    <location>
        <begin position="3"/>
        <end position="119"/>
    </location>
</feature>
<organism evidence="7 8">
    <name type="scientific">Evansella caseinilytica</name>
    <dbReference type="NCBI Taxonomy" id="1503961"/>
    <lineage>
        <taxon>Bacteria</taxon>
        <taxon>Bacillati</taxon>
        <taxon>Bacillota</taxon>
        <taxon>Bacilli</taxon>
        <taxon>Bacillales</taxon>
        <taxon>Bacillaceae</taxon>
        <taxon>Evansella</taxon>
    </lineage>
</organism>
<accession>A0A1H3V0L4</accession>
<dbReference type="STRING" id="1503961.SAMN05421736_13026"/>
<evidence type="ECO:0000313" key="8">
    <source>
        <dbReference type="Proteomes" id="UP000198935"/>
    </source>
</evidence>
<keyword evidence="8" id="KW-1185">Reference proteome</keyword>
<protein>
    <submittedName>
        <fullName evidence="7">Two-component response regulator, YesN/AraC family, consists of REC and AraC-type DNA-binding domains</fullName>
    </submittedName>
</protein>
<evidence type="ECO:0000256" key="1">
    <source>
        <dbReference type="ARBA" id="ARBA00023015"/>
    </source>
</evidence>
<evidence type="ECO:0000313" key="7">
    <source>
        <dbReference type="EMBL" id="SDZ67639.1"/>
    </source>
</evidence>
<dbReference type="SUPFAM" id="SSF52172">
    <property type="entry name" value="CheY-like"/>
    <property type="match status" value="1"/>
</dbReference>
<proteinExistence type="predicted"/>
<dbReference type="Pfam" id="PF00072">
    <property type="entry name" value="Response_reg"/>
    <property type="match status" value="1"/>
</dbReference>
<feature type="modified residue" description="4-aspartylphosphate" evidence="4">
    <location>
        <position position="54"/>
    </location>
</feature>
<dbReference type="SMART" id="SM00342">
    <property type="entry name" value="HTH_ARAC"/>
    <property type="match status" value="1"/>
</dbReference>
<dbReference type="AlphaFoldDB" id="A0A1H3V0L4"/>
<evidence type="ECO:0000256" key="2">
    <source>
        <dbReference type="ARBA" id="ARBA00023125"/>
    </source>
</evidence>
<dbReference type="EMBL" id="FNPI01000030">
    <property type="protein sequence ID" value="SDZ67639.1"/>
    <property type="molecule type" value="Genomic_DNA"/>
</dbReference>
<evidence type="ECO:0000256" key="4">
    <source>
        <dbReference type="PROSITE-ProRule" id="PRU00169"/>
    </source>
</evidence>
<reference evidence="8" key="1">
    <citation type="submission" date="2016-10" db="EMBL/GenBank/DDBJ databases">
        <authorList>
            <person name="Varghese N."/>
            <person name="Submissions S."/>
        </authorList>
    </citation>
    <scope>NUCLEOTIDE SEQUENCE [LARGE SCALE GENOMIC DNA]</scope>
    <source>
        <strain evidence="8">SP</strain>
    </source>
</reference>
<dbReference type="Pfam" id="PF12833">
    <property type="entry name" value="HTH_18"/>
    <property type="match status" value="1"/>
</dbReference>
<dbReference type="InterPro" id="IPR009057">
    <property type="entry name" value="Homeodomain-like_sf"/>
</dbReference>
<feature type="domain" description="HTH araC/xylS-type" evidence="5">
    <location>
        <begin position="396"/>
        <end position="494"/>
    </location>
</feature>
<keyword evidence="4" id="KW-0597">Phosphoprotein</keyword>
<dbReference type="Proteomes" id="UP000198935">
    <property type="component" value="Unassembled WGS sequence"/>
</dbReference>
<sequence length="500" mass="59119">MYNILILDDEKQERDMIKFLLNQLPDLFHILEARNGKEGLNLLDQHPIDILITDVKMPFMMGTELAEHAKVNHPELKIIFFSGHDDYQHLKRALLVNATTYILKPVQPHEFFNAIHQIVEELDQKKNTKLTDEQRERALQKHIIRELINEVPLASLKKQYPFIPFDFLDTIFYYVVCQMNGYVRSEHIPQIDQYVRQLENADYFKHSANQFIIYFHMKDHIEVIQKNMAFLNTSLDNKLIYHITERIESVECLHQRFYQAEKKLEEKAFYQNKRTVTDHSGKSQAVEEEDMLISEVIKAIKIGDKNVFKQKIQAILDYHHNHPTVSVPFIRFFYANFIERLSTETLIHLSENKETTIKKIIEADHLEEILVIVESIIAVINRYLDEVYVSSNLSIQNVKKYIISHYHQELYLELLAEQVSLSPRYLSDLFKKEEGIGITRYIKQIRITEAKKLLMNTNLKVADIAAKVGYTNYPYFVKTFREETGLPPEKYRQKHFHSFS</sequence>
<name>A0A1H3V0L4_9BACI</name>
<dbReference type="GO" id="GO:0043565">
    <property type="term" value="F:sequence-specific DNA binding"/>
    <property type="evidence" value="ECO:0007669"/>
    <property type="project" value="InterPro"/>
</dbReference>
<dbReference type="InterPro" id="IPR018060">
    <property type="entry name" value="HTH_AraC"/>
</dbReference>
<keyword evidence="3" id="KW-0804">Transcription</keyword>
<evidence type="ECO:0000259" key="5">
    <source>
        <dbReference type="PROSITE" id="PS01124"/>
    </source>
</evidence>
<dbReference type="CDD" id="cd17536">
    <property type="entry name" value="REC_YesN-like"/>
    <property type="match status" value="1"/>
</dbReference>
<keyword evidence="1" id="KW-0805">Transcription regulation</keyword>
<dbReference type="PROSITE" id="PS01124">
    <property type="entry name" value="HTH_ARAC_FAMILY_2"/>
    <property type="match status" value="1"/>
</dbReference>
<keyword evidence="2 7" id="KW-0238">DNA-binding</keyword>
<dbReference type="InterPro" id="IPR011006">
    <property type="entry name" value="CheY-like_superfamily"/>
</dbReference>
<evidence type="ECO:0000256" key="3">
    <source>
        <dbReference type="ARBA" id="ARBA00023163"/>
    </source>
</evidence>
<dbReference type="PANTHER" id="PTHR43280:SF34">
    <property type="entry name" value="ARAC-FAMILY TRANSCRIPTIONAL REGULATOR"/>
    <property type="match status" value="1"/>
</dbReference>
<dbReference type="PROSITE" id="PS50110">
    <property type="entry name" value="RESPONSE_REGULATORY"/>
    <property type="match status" value="1"/>
</dbReference>